<dbReference type="OrthoDB" id="8031563at2759"/>
<name>A0A7R8UXD4_HERIL</name>
<evidence type="ECO:0000313" key="2">
    <source>
        <dbReference type="EMBL" id="CAD7088783.1"/>
    </source>
</evidence>
<accession>A0A7R8UXD4</accession>
<gene>
    <name evidence="2" type="ORF">HERILL_LOCUS11378</name>
</gene>
<protein>
    <submittedName>
        <fullName evidence="2">Uncharacterized protein</fullName>
    </submittedName>
</protein>
<evidence type="ECO:0000313" key="3">
    <source>
        <dbReference type="Proteomes" id="UP000594454"/>
    </source>
</evidence>
<dbReference type="AlphaFoldDB" id="A0A7R8UXD4"/>
<keyword evidence="3" id="KW-1185">Reference proteome</keyword>
<evidence type="ECO:0000256" key="1">
    <source>
        <dbReference type="SAM" id="MobiDB-lite"/>
    </source>
</evidence>
<organism evidence="2 3">
    <name type="scientific">Hermetia illucens</name>
    <name type="common">Black soldier fly</name>
    <dbReference type="NCBI Taxonomy" id="343691"/>
    <lineage>
        <taxon>Eukaryota</taxon>
        <taxon>Metazoa</taxon>
        <taxon>Ecdysozoa</taxon>
        <taxon>Arthropoda</taxon>
        <taxon>Hexapoda</taxon>
        <taxon>Insecta</taxon>
        <taxon>Pterygota</taxon>
        <taxon>Neoptera</taxon>
        <taxon>Endopterygota</taxon>
        <taxon>Diptera</taxon>
        <taxon>Brachycera</taxon>
        <taxon>Stratiomyomorpha</taxon>
        <taxon>Stratiomyidae</taxon>
        <taxon>Hermetiinae</taxon>
        <taxon>Hermetia</taxon>
    </lineage>
</organism>
<feature type="region of interest" description="Disordered" evidence="1">
    <location>
        <begin position="50"/>
        <end position="86"/>
    </location>
</feature>
<dbReference type="Proteomes" id="UP000594454">
    <property type="component" value="Chromosome 4"/>
</dbReference>
<dbReference type="EMBL" id="LR899012">
    <property type="protein sequence ID" value="CAD7088783.1"/>
    <property type="molecule type" value="Genomic_DNA"/>
</dbReference>
<dbReference type="InParanoid" id="A0A7R8UXD4"/>
<feature type="region of interest" description="Disordered" evidence="1">
    <location>
        <begin position="123"/>
        <end position="147"/>
    </location>
</feature>
<feature type="compositionally biased region" description="Low complexity" evidence="1">
    <location>
        <begin position="134"/>
        <end position="147"/>
    </location>
</feature>
<reference evidence="2 3" key="1">
    <citation type="submission" date="2020-11" db="EMBL/GenBank/DDBJ databases">
        <authorList>
            <person name="Wallbank WR R."/>
            <person name="Pardo Diaz C."/>
            <person name="Kozak K."/>
            <person name="Martin S."/>
            <person name="Jiggins C."/>
            <person name="Moest M."/>
            <person name="Warren A I."/>
            <person name="Generalovic N T."/>
            <person name="Byers J.R.P. K."/>
            <person name="Montejo-Kovacevich G."/>
            <person name="Yen C E."/>
        </authorList>
    </citation>
    <scope>NUCLEOTIDE SEQUENCE [LARGE SCALE GENOMIC DNA]</scope>
</reference>
<sequence>MPSIEQYFMVSLPTRYLTKELSKLFLENEWHFHSDQVWSTYGKNINMASSDKKSETNIKSLQDNGKSEVPKQQKQPQRKPSFERRYQGTINKQILEGSCNAEEVKKQIHIFMPASAKSIFGYSDKKGEVSSDLSSTEESSGEGNETN</sequence>
<proteinExistence type="predicted"/>